<name>A0A8J7Q8B9_9BACT</name>
<comment type="caution">
    <text evidence="1">The sequence shown here is derived from an EMBL/GenBank/DDBJ whole genome shotgun (WGS) entry which is preliminary data.</text>
</comment>
<protein>
    <submittedName>
        <fullName evidence="1">YkgJ family cysteine cluster protein</fullName>
    </submittedName>
</protein>
<dbReference type="RefSeq" id="WP_207860265.1">
    <property type="nucleotide sequence ID" value="NZ_JAFREP010000016.1"/>
</dbReference>
<dbReference type="Proteomes" id="UP000664417">
    <property type="component" value="Unassembled WGS sequence"/>
</dbReference>
<dbReference type="EMBL" id="JAFREP010000016">
    <property type="protein sequence ID" value="MBO1320311.1"/>
    <property type="molecule type" value="Genomic_DNA"/>
</dbReference>
<organism evidence="1 2">
    <name type="scientific">Acanthopleuribacter pedis</name>
    <dbReference type="NCBI Taxonomy" id="442870"/>
    <lineage>
        <taxon>Bacteria</taxon>
        <taxon>Pseudomonadati</taxon>
        <taxon>Acidobacteriota</taxon>
        <taxon>Holophagae</taxon>
        <taxon>Acanthopleuribacterales</taxon>
        <taxon>Acanthopleuribacteraceae</taxon>
        <taxon>Acanthopleuribacter</taxon>
    </lineage>
</organism>
<evidence type="ECO:0000313" key="1">
    <source>
        <dbReference type="EMBL" id="MBO1320311.1"/>
    </source>
</evidence>
<reference evidence="1" key="1">
    <citation type="submission" date="2021-03" db="EMBL/GenBank/DDBJ databases">
        <authorList>
            <person name="Wang G."/>
        </authorList>
    </citation>
    <scope>NUCLEOTIDE SEQUENCE</scope>
    <source>
        <strain evidence="1">KCTC 12899</strain>
    </source>
</reference>
<dbReference type="AlphaFoldDB" id="A0A8J7Q8B9"/>
<evidence type="ECO:0000313" key="2">
    <source>
        <dbReference type="Proteomes" id="UP000664417"/>
    </source>
</evidence>
<accession>A0A8J7Q8B9</accession>
<gene>
    <name evidence="1" type="ORF">J3U88_17685</name>
</gene>
<sequence length="179" mass="20080">MPTDREPPAARLVALHDRVNQKADALYQHHGARLLCKRGCHDCCVDELTVFAVEADRIRDWAGDQLRGAAPAAPGRCAFLDGEGACRIYPARPYVCRTQGLPLRWMVEEDWEWVEYRDICPLNEAGPPLETLEEDACWTIGEVEGELAALQAERTLADQRIALRDLFAELAAHNTEGER</sequence>
<keyword evidence="2" id="KW-1185">Reference proteome</keyword>
<proteinExistence type="predicted"/>
<dbReference type="Pfam" id="PF03692">
    <property type="entry name" value="CxxCxxCC"/>
    <property type="match status" value="1"/>
</dbReference>
<dbReference type="InterPro" id="IPR005358">
    <property type="entry name" value="Puta_zinc/iron-chelating_dom"/>
</dbReference>